<protein>
    <recommendedName>
        <fullName evidence="3">PemK family protein</fullName>
    </recommendedName>
</protein>
<dbReference type="Gene3D" id="2.30.30.110">
    <property type="match status" value="1"/>
</dbReference>
<organism evidence="1 2">
    <name type="scientific">Halodesulfurarchaeum formicicum</name>
    <dbReference type="NCBI Taxonomy" id="1873524"/>
    <lineage>
        <taxon>Archaea</taxon>
        <taxon>Methanobacteriati</taxon>
        <taxon>Methanobacteriota</taxon>
        <taxon>Stenosarchaea group</taxon>
        <taxon>Halobacteria</taxon>
        <taxon>Halobacteriales</taxon>
        <taxon>Halobacteriaceae</taxon>
        <taxon>Halodesulfurarchaeum</taxon>
    </lineage>
</organism>
<dbReference type="EMBL" id="CP016070">
    <property type="protein sequence ID" value="AOW81143.1"/>
    <property type="molecule type" value="Genomic_DNA"/>
</dbReference>
<accession>A0A1D8S708</accession>
<dbReference type="GeneID" id="29829969"/>
<dbReference type="KEGG" id="halh:HTSR_1981"/>
<proteinExistence type="predicted"/>
<dbReference type="AlphaFoldDB" id="A0A1D8S708"/>
<reference evidence="1 2" key="1">
    <citation type="submission" date="2016-06" db="EMBL/GenBank/DDBJ databases">
        <title>Discovery of anaerobic lithoheterotrophic haloarchaeon capable of sulfur respiration by hydrogen and formate.</title>
        <authorList>
            <person name="Sorokin D.Y."/>
            <person name="Kublanov I.V."/>
            <person name="Roman P."/>
            <person name="Sinninghe Damste J.S."/>
            <person name="Golyshin P.N."/>
            <person name="Rojo D."/>
            <person name="Ciordia S."/>
            <person name="Mena Md.C."/>
            <person name="Ferrer M."/>
            <person name="Smedile F."/>
            <person name="Messina E."/>
            <person name="La Cono V."/>
            <person name="Yakimov M.M."/>
        </authorList>
    </citation>
    <scope>NUCLEOTIDE SEQUENCE [LARGE SCALE GENOMIC DNA]</scope>
    <source>
        <strain evidence="1 2">HTSR1</strain>
    </source>
</reference>
<dbReference type="RefSeq" id="WP_070365789.1">
    <property type="nucleotide sequence ID" value="NZ_CP016070.1"/>
</dbReference>
<dbReference type="STRING" id="1873524.HSR6_2056"/>
<sequence>MTGYQRGDVLKGPDFFGASRFRPWVCVHDSAHPFGDQEGIFVAITTTRRSEAIPLTDTDFQTGGLPKTSYVNPWTVTTIKHADIQSREGVLIEETTNTIAEKLCDYLGVNC</sequence>
<gene>
    <name evidence="1" type="ORF">HTSR_1981</name>
</gene>
<dbReference type="Proteomes" id="UP000185608">
    <property type="component" value="Chromosome"/>
</dbReference>
<evidence type="ECO:0008006" key="3">
    <source>
        <dbReference type="Google" id="ProtNLM"/>
    </source>
</evidence>
<name>A0A1D8S708_9EURY</name>
<dbReference type="SUPFAM" id="SSF50118">
    <property type="entry name" value="Cell growth inhibitor/plasmid maintenance toxic component"/>
    <property type="match status" value="1"/>
</dbReference>
<dbReference type="InterPro" id="IPR011067">
    <property type="entry name" value="Plasmid_toxin/cell-grow_inhib"/>
</dbReference>
<evidence type="ECO:0000313" key="2">
    <source>
        <dbReference type="Proteomes" id="UP000185608"/>
    </source>
</evidence>
<evidence type="ECO:0000313" key="1">
    <source>
        <dbReference type="EMBL" id="AOW81143.1"/>
    </source>
</evidence>